<evidence type="ECO:0000256" key="4">
    <source>
        <dbReference type="ARBA" id="ARBA00023002"/>
    </source>
</evidence>
<dbReference type="InterPro" id="IPR050315">
    <property type="entry name" value="FAD-oxidoreductase_2"/>
</dbReference>
<proteinExistence type="predicted"/>
<dbReference type="SUPFAM" id="SSF51905">
    <property type="entry name" value="FAD/NAD(P)-binding domain"/>
    <property type="match status" value="1"/>
</dbReference>
<evidence type="ECO:0000313" key="6">
    <source>
        <dbReference type="EMBL" id="OYQ31595.1"/>
    </source>
</evidence>
<dbReference type="EMBL" id="NOXU01000032">
    <property type="protein sequence ID" value="OYQ31595.1"/>
    <property type="molecule type" value="Genomic_DNA"/>
</dbReference>
<accession>A0A255YSH5</accession>
<protein>
    <submittedName>
        <fullName evidence="6">FAD-binding dehydrogenase</fullName>
    </submittedName>
</protein>
<keyword evidence="7" id="KW-1185">Reference proteome</keyword>
<sequence>MQFDYSIPVIVAGGGAAGAVAALAAREAGADVLLIEQDAVPFGTTSMSQGLLCAAGTAAQKRLGIHDDADILFADILAKTRGQTDPVLARAIADHAGPTLDWLVEQHGLPYELDVRFKAAFGHSRLRVHGWPGRSGNDTLMYFHRRLEEIGVDVIHQARLVEIADDGAGGVAGVVIERPDGSHEAIGCDSLILATGGFAGNRDMVRTHIPDAGDAHYHGHEGSDGLGIRLGAALGADLADMGAYQGYGMLTDPQGVTLPPGFILEGGFLVNQHGDRFVDETDDISAVVHPVLAQPDGRAWVIFDQRIEQACAHIPESIQLHDLNAARTADSLDELAQRIGADPVRLTASLQDIRNAKAAGHPDSQGRHWGEPPPAAPFRALRLRGAIYHTQGGLRTDGTGRVLDKNGQPLRNLFACGGAARSVSGPSCWGYLPAMGICAAVTLGRLAGAEAARLVVAKQPT</sequence>
<dbReference type="SUPFAM" id="SSF56425">
    <property type="entry name" value="Succinate dehydrogenase/fumarate reductase flavoprotein, catalytic domain"/>
    <property type="match status" value="1"/>
</dbReference>
<dbReference type="OrthoDB" id="3178130at2"/>
<keyword evidence="4" id="KW-0560">Oxidoreductase</keyword>
<comment type="cofactor">
    <cofactor evidence="1">
        <name>FAD</name>
        <dbReference type="ChEBI" id="CHEBI:57692"/>
    </cofactor>
</comment>
<keyword evidence="3" id="KW-0274">FAD</keyword>
<dbReference type="PANTHER" id="PTHR43400">
    <property type="entry name" value="FUMARATE REDUCTASE"/>
    <property type="match status" value="1"/>
</dbReference>
<dbReference type="Proteomes" id="UP000216998">
    <property type="component" value="Unassembled WGS sequence"/>
</dbReference>
<dbReference type="InterPro" id="IPR003953">
    <property type="entry name" value="FAD-dep_OxRdtase_2_FAD-bd"/>
</dbReference>
<dbReference type="InterPro" id="IPR036188">
    <property type="entry name" value="FAD/NAD-bd_sf"/>
</dbReference>
<dbReference type="RefSeq" id="WP_094458277.1">
    <property type="nucleotide sequence ID" value="NZ_NOXU01000032.1"/>
</dbReference>
<name>A0A255YSH5_9PROT</name>
<dbReference type="Gene3D" id="3.50.50.60">
    <property type="entry name" value="FAD/NAD(P)-binding domain"/>
    <property type="match status" value="1"/>
</dbReference>
<keyword evidence="2" id="KW-0285">Flavoprotein</keyword>
<reference evidence="6 7" key="1">
    <citation type="submission" date="2017-07" db="EMBL/GenBank/DDBJ databases">
        <title>Niveispirillum cyanobacteriorum sp. nov., isolated from cyanobacterial aggregates in a eutrophic lake.</title>
        <authorList>
            <person name="Cai H."/>
        </authorList>
    </citation>
    <scope>NUCLEOTIDE SEQUENCE [LARGE SCALE GENOMIC DNA]</scope>
    <source>
        <strain evidence="7">TH1-14</strain>
    </source>
</reference>
<evidence type="ECO:0000313" key="7">
    <source>
        <dbReference type="Proteomes" id="UP000216998"/>
    </source>
</evidence>
<dbReference type="InterPro" id="IPR027477">
    <property type="entry name" value="Succ_DH/fumarate_Rdtase_cat_sf"/>
</dbReference>
<evidence type="ECO:0000256" key="2">
    <source>
        <dbReference type="ARBA" id="ARBA00022630"/>
    </source>
</evidence>
<organism evidence="6 7">
    <name type="scientific">Niveispirillum lacus</name>
    <dbReference type="NCBI Taxonomy" id="1981099"/>
    <lineage>
        <taxon>Bacteria</taxon>
        <taxon>Pseudomonadati</taxon>
        <taxon>Pseudomonadota</taxon>
        <taxon>Alphaproteobacteria</taxon>
        <taxon>Rhodospirillales</taxon>
        <taxon>Azospirillaceae</taxon>
        <taxon>Niveispirillum</taxon>
    </lineage>
</organism>
<dbReference type="AlphaFoldDB" id="A0A255YSH5"/>
<dbReference type="Pfam" id="PF00890">
    <property type="entry name" value="FAD_binding_2"/>
    <property type="match status" value="1"/>
</dbReference>
<dbReference type="GO" id="GO:0016491">
    <property type="term" value="F:oxidoreductase activity"/>
    <property type="evidence" value="ECO:0007669"/>
    <property type="project" value="UniProtKB-KW"/>
</dbReference>
<evidence type="ECO:0000259" key="5">
    <source>
        <dbReference type="Pfam" id="PF00890"/>
    </source>
</evidence>
<evidence type="ECO:0000256" key="1">
    <source>
        <dbReference type="ARBA" id="ARBA00001974"/>
    </source>
</evidence>
<feature type="domain" description="FAD-dependent oxidoreductase 2 FAD-binding" evidence="5">
    <location>
        <begin position="9"/>
        <end position="423"/>
    </location>
</feature>
<dbReference type="Gene3D" id="3.90.700.10">
    <property type="entry name" value="Succinate dehydrogenase/fumarate reductase flavoprotein, catalytic domain"/>
    <property type="match status" value="1"/>
</dbReference>
<dbReference type="PANTHER" id="PTHR43400:SF7">
    <property type="entry name" value="FAD-DEPENDENT OXIDOREDUCTASE 2 FAD BINDING DOMAIN-CONTAINING PROTEIN"/>
    <property type="match status" value="1"/>
</dbReference>
<gene>
    <name evidence="6" type="ORF">CHU95_20870</name>
</gene>
<evidence type="ECO:0000256" key="3">
    <source>
        <dbReference type="ARBA" id="ARBA00022827"/>
    </source>
</evidence>
<comment type="caution">
    <text evidence="6">The sequence shown here is derived from an EMBL/GenBank/DDBJ whole genome shotgun (WGS) entry which is preliminary data.</text>
</comment>